<dbReference type="eggNOG" id="COG3209">
    <property type="taxonomic scope" value="Bacteria"/>
</dbReference>
<reference evidence="2" key="2">
    <citation type="submission" date="2007-11" db="EMBL/GenBank/DDBJ databases">
        <title>Complete sequence of Delftia acidovorans DSM 14801 / SPH-1.</title>
        <authorList>
            <person name="Copeland A."/>
            <person name="Lucas S."/>
            <person name="Lapidus A."/>
            <person name="Barry K."/>
            <person name="Glavina del Rio T."/>
            <person name="Dalin E."/>
            <person name="Tice H."/>
            <person name="Pitluck S."/>
            <person name="Lowry S."/>
            <person name="Clum A."/>
            <person name="Schmutz J."/>
            <person name="Larimer F."/>
            <person name="Land M."/>
            <person name="Hauser L."/>
            <person name="Kyrpides N."/>
            <person name="Kim E."/>
            <person name="Schleheck D."/>
            <person name="Richardson P."/>
        </authorList>
    </citation>
    <scope>NUCLEOTIDE SEQUENCE [LARGE SCALE GENOMIC DNA]</scope>
    <source>
        <strain evidence="2">DSM 14801 / SPH-1</strain>
    </source>
</reference>
<gene>
    <name evidence="1" type="ordered locus">Daci_5896</name>
</gene>
<sequence>MRCRASRITSMNFPEVFSMHRQATAPSPAFSRRSALLLAAAGLLAGNLPAPALAAPSNSPATPNPPKKVLLVVRVEGKSLPVDQKIQQHLAARGYAVTLHSQYAPVEAALDADLVILSSTIRSHDLLGAYRNVPVPLLTWENDLLDDLAMTGKRAGTDFGSVEKDRYVWLVNAPHPMAAGLPAGVVDVYEKQATMSWGKPGLGATTIATVHGHPDKAAIFGYEMGATMDYESLAPARRVMFFLDNETFPNLSAAGLKLFDAAVDWALQVR</sequence>
<evidence type="ECO:0000313" key="1">
    <source>
        <dbReference type="EMBL" id="ABX38524.1"/>
    </source>
</evidence>
<evidence type="ECO:0000313" key="2">
    <source>
        <dbReference type="Proteomes" id="UP000000784"/>
    </source>
</evidence>
<dbReference type="STRING" id="398578.Daci_5896"/>
<keyword evidence="1" id="KW-0472">Membrane</keyword>
<organism evidence="1 2">
    <name type="scientific">Delftia acidovorans (strain DSM 14801 / SPH-1)</name>
    <dbReference type="NCBI Taxonomy" id="398578"/>
    <lineage>
        <taxon>Bacteria</taxon>
        <taxon>Pseudomonadati</taxon>
        <taxon>Pseudomonadota</taxon>
        <taxon>Betaproteobacteria</taxon>
        <taxon>Burkholderiales</taxon>
        <taxon>Comamonadaceae</taxon>
        <taxon>Delftia</taxon>
    </lineage>
</organism>
<name>A9C161_DELAS</name>
<protein>
    <submittedName>
        <fullName evidence="1">Putative lipoprotein transmembrane</fullName>
    </submittedName>
</protein>
<keyword evidence="1" id="KW-0449">Lipoprotein</keyword>
<dbReference type="EMBL" id="CP000884">
    <property type="protein sequence ID" value="ABX38524.1"/>
    <property type="molecule type" value="Genomic_DNA"/>
</dbReference>
<keyword evidence="1" id="KW-0812">Transmembrane</keyword>
<dbReference type="HOGENOM" id="CLU_074047_0_0_4"/>
<dbReference type="AlphaFoldDB" id="A9C161"/>
<proteinExistence type="predicted"/>
<keyword evidence="2" id="KW-1185">Reference proteome</keyword>
<reference evidence="1 2" key="1">
    <citation type="journal article" date="2004" name="Appl. Environ. Microbiol.">
        <title>Mineralization of individual congeners of linear alkylbenzenesulfonate by defined pairs of heterotrophic bacteria.</title>
        <authorList>
            <person name="Schleheck D."/>
            <person name="Knepper T.P."/>
            <person name="Fischer K."/>
            <person name="Cook A.M."/>
        </authorList>
    </citation>
    <scope>NUCLEOTIDE SEQUENCE [LARGE SCALE GENOMIC DNA]</scope>
    <source>
        <strain evidence="2">DSM 14801 / SPH-1</strain>
    </source>
</reference>
<dbReference type="Proteomes" id="UP000000784">
    <property type="component" value="Chromosome"/>
</dbReference>
<dbReference type="KEGG" id="dac:Daci_5896"/>
<accession>A9C161</accession>